<keyword evidence="3" id="KW-0333">Golgi apparatus</keyword>
<dbReference type="InterPro" id="IPR008942">
    <property type="entry name" value="ENTH_VHS"/>
</dbReference>
<dbReference type="FunFam" id="1.20.58.150:FF:000005">
    <property type="entry name" value="putative clathrin assembly protein At2g25430"/>
    <property type="match status" value="1"/>
</dbReference>
<dbReference type="AlphaFoldDB" id="A0AAV6XI21"/>
<organism evidence="7 8">
    <name type="scientific">Buddleja alternifolia</name>
    <dbReference type="NCBI Taxonomy" id="168488"/>
    <lineage>
        <taxon>Eukaryota</taxon>
        <taxon>Viridiplantae</taxon>
        <taxon>Streptophyta</taxon>
        <taxon>Embryophyta</taxon>
        <taxon>Tracheophyta</taxon>
        <taxon>Spermatophyta</taxon>
        <taxon>Magnoliopsida</taxon>
        <taxon>eudicotyledons</taxon>
        <taxon>Gunneridae</taxon>
        <taxon>Pentapetalae</taxon>
        <taxon>asterids</taxon>
        <taxon>lamiids</taxon>
        <taxon>Lamiales</taxon>
        <taxon>Scrophulariaceae</taxon>
        <taxon>Buddlejeae</taxon>
        <taxon>Buddleja</taxon>
    </lineage>
</organism>
<dbReference type="GO" id="GO:0006900">
    <property type="term" value="P:vesicle budding from membrane"/>
    <property type="evidence" value="ECO:0007669"/>
    <property type="project" value="TreeGrafter"/>
</dbReference>
<name>A0AAV6XI21_9LAMI</name>
<dbReference type="Pfam" id="PF07651">
    <property type="entry name" value="ANTH"/>
    <property type="match status" value="1"/>
</dbReference>
<evidence type="ECO:0000313" key="7">
    <source>
        <dbReference type="EMBL" id="KAG8382676.1"/>
    </source>
</evidence>
<dbReference type="GO" id="GO:0005794">
    <property type="term" value="C:Golgi apparatus"/>
    <property type="evidence" value="ECO:0007669"/>
    <property type="project" value="UniProtKB-SubCell"/>
</dbReference>
<proteinExistence type="predicted"/>
<feature type="domain" description="ENTH" evidence="6">
    <location>
        <begin position="24"/>
        <end position="162"/>
    </location>
</feature>
<dbReference type="InterPro" id="IPR045192">
    <property type="entry name" value="AP180-like"/>
</dbReference>
<dbReference type="PANTHER" id="PTHR22951">
    <property type="entry name" value="CLATHRIN ASSEMBLY PROTEIN"/>
    <property type="match status" value="1"/>
</dbReference>
<evidence type="ECO:0000256" key="2">
    <source>
        <dbReference type="ARBA" id="ARBA00004555"/>
    </source>
</evidence>
<dbReference type="PROSITE" id="PS50942">
    <property type="entry name" value="ENTH"/>
    <property type="match status" value="1"/>
</dbReference>
<keyword evidence="8" id="KW-1185">Reference proteome</keyword>
<protein>
    <recommendedName>
        <fullName evidence="6">ENTH domain-containing protein</fullName>
    </recommendedName>
</protein>
<dbReference type="Proteomes" id="UP000826271">
    <property type="component" value="Unassembled WGS sequence"/>
</dbReference>
<evidence type="ECO:0000256" key="5">
    <source>
        <dbReference type="SAM" id="MobiDB-lite"/>
    </source>
</evidence>
<feature type="compositionally biased region" description="Low complexity" evidence="5">
    <location>
        <begin position="320"/>
        <end position="333"/>
    </location>
</feature>
<dbReference type="GO" id="GO:0030136">
    <property type="term" value="C:clathrin-coated vesicle"/>
    <property type="evidence" value="ECO:0007669"/>
    <property type="project" value="UniProtKB-SubCell"/>
</dbReference>
<evidence type="ECO:0000256" key="3">
    <source>
        <dbReference type="ARBA" id="ARBA00023034"/>
    </source>
</evidence>
<dbReference type="GO" id="GO:0000149">
    <property type="term" value="F:SNARE binding"/>
    <property type="evidence" value="ECO:0007669"/>
    <property type="project" value="TreeGrafter"/>
</dbReference>
<dbReference type="InterPro" id="IPR011417">
    <property type="entry name" value="ANTH_dom"/>
</dbReference>
<evidence type="ECO:0000256" key="4">
    <source>
        <dbReference type="ARBA" id="ARBA00023329"/>
    </source>
</evidence>
<dbReference type="GO" id="GO:0005546">
    <property type="term" value="F:phosphatidylinositol-4,5-bisphosphate binding"/>
    <property type="evidence" value="ECO:0007669"/>
    <property type="project" value="TreeGrafter"/>
</dbReference>
<accession>A0AAV6XI21</accession>
<evidence type="ECO:0000313" key="8">
    <source>
        <dbReference type="Proteomes" id="UP000826271"/>
    </source>
</evidence>
<dbReference type="EMBL" id="WHWC01000005">
    <property type="protein sequence ID" value="KAG8382676.1"/>
    <property type="molecule type" value="Genomic_DNA"/>
</dbReference>
<dbReference type="SMART" id="SM00273">
    <property type="entry name" value="ENTH"/>
    <property type="match status" value="1"/>
</dbReference>
<evidence type="ECO:0000256" key="1">
    <source>
        <dbReference type="ARBA" id="ARBA00004132"/>
    </source>
</evidence>
<dbReference type="GO" id="GO:0005545">
    <property type="term" value="F:1-phosphatidylinositol binding"/>
    <property type="evidence" value="ECO:0007669"/>
    <property type="project" value="InterPro"/>
</dbReference>
<dbReference type="SUPFAM" id="SSF89009">
    <property type="entry name" value="GAT-like domain"/>
    <property type="match status" value="1"/>
</dbReference>
<feature type="region of interest" description="Disordered" evidence="5">
    <location>
        <begin position="320"/>
        <end position="355"/>
    </location>
</feature>
<dbReference type="PANTHER" id="PTHR22951:SF22">
    <property type="entry name" value="ENTH DOMAIN-CONTAINING PROTEIN"/>
    <property type="match status" value="1"/>
</dbReference>
<dbReference type="SUPFAM" id="SSF48464">
    <property type="entry name" value="ENTH/VHS domain"/>
    <property type="match status" value="1"/>
</dbReference>
<comment type="subcellular location">
    <subcellularLocation>
        <location evidence="1">Cytoplasmic vesicle</location>
        <location evidence="1">Clathrin-coated vesicle</location>
    </subcellularLocation>
    <subcellularLocation>
        <location evidence="2">Golgi apparatus</location>
    </subcellularLocation>
</comment>
<dbReference type="GO" id="GO:0072583">
    <property type="term" value="P:clathrin-dependent endocytosis"/>
    <property type="evidence" value="ECO:0007669"/>
    <property type="project" value="InterPro"/>
</dbReference>
<gene>
    <name evidence="7" type="ORF">BUALT_Bualt05G0102000</name>
</gene>
<evidence type="ECO:0000259" key="6">
    <source>
        <dbReference type="PROSITE" id="PS50942"/>
    </source>
</evidence>
<comment type="caution">
    <text evidence="7">The sequence shown here is derived from an EMBL/GenBank/DDBJ whole genome shotgun (WGS) entry which is preliminary data.</text>
</comment>
<reference evidence="7" key="1">
    <citation type="submission" date="2019-10" db="EMBL/GenBank/DDBJ databases">
        <authorList>
            <person name="Zhang R."/>
            <person name="Pan Y."/>
            <person name="Wang J."/>
            <person name="Ma R."/>
            <person name="Yu S."/>
        </authorList>
    </citation>
    <scope>NUCLEOTIDE SEQUENCE</scope>
    <source>
        <strain evidence="7">LA-IB0</strain>
        <tissue evidence="7">Leaf</tissue>
    </source>
</reference>
<dbReference type="InterPro" id="IPR014712">
    <property type="entry name" value="ANTH_dom_sf"/>
</dbReference>
<keyword evidence="4" id="KW-0968">Cytoplasmic vesicle</keyword>
<dbReference type="GO" id="GO:0032050">
    <property type="term" value="F:clathrin heavy chain binding"/>
    <property type="evidence" value="ECO:0007669"/>
    <property type="project" value="TreeGrafter"/>
</dbReference>
<dbReference type="GO" id="GO:0005905">
    <property type="term" value="C:clathrin-coated pit"/>
    <property type="evidence" value="ECO:0007669"/>
    <property type="project" value="TreeGrafter"/>
</dbReference>
<sequence>MQRRIRQAFTSLKEHTCVKYAKIATIGGFCDIDLTIVKATSPDDVPLLDKYIHEFLKIFSISPSSYRAFTLSFTRRFAKTKSWRVALKCLLLLHRLLRSLPDHSPFRAELLWSRTNGLLSLYPCNFRDSSSSCSEDYTAFIISYARLLDETLDCISSEILDEPSIETGSNKEDQVLEEEDLAQKMKDLGRMIEILPQLQSLIDRVVDCRPEGAASRSFLVESAMKHVIRDGFSCYASFRRDIVMLLDNLIQLPYRSCVAAFGIYKKAALQANELSEYHEWCKCKGYCGSYEYPFVDRIPYIQIVALENFLNGMWQLTDHSSSSSNMSTRTSSNVQSPLRFLTDDDSDKQRVRREREFDDQVEKELEMEPLIQWEVDDSTKYVDWEDLLEASITTNPRNDRVYGKCLAESNGWQMQLYNPCTLQNSNPFHHLHTTNSYYGSYSCPNTPHIHMGSLI</sequence>
<dbReference type="InterPro" id="IPR013809">
    <property type="entry name" value="ENTH"/>
</dbReference>
<dbReference type="Gene3D" id="1.25.40.90">
    <property type="match status" value="1"/>
</dbReference>
<dbReference type="GO" id="GO:0048268">
    <property type="term" value="P:clathrin coat assembly"/>
    <property type="evidence" value="ECO:0007669"/>
    <property type="project" value="InterPro"/>
</dbReference>
<dbReference type="Gene3D" id="1.20.58.150">
    <property type="entry name" value="ANTH domain"/>
    <property type="match status" value="1"/>
</dbReference>